<keyword evidence="2" id="KW-1185">Reference proteome</keyword>
<evidence type="ECO:0000313" key="1">
    <source>
        <dbReference type="EMBL" id="MCC4233635.1"/>
    </source>
</evidence>
<proteinExistence type="predicted"/>
<gene>
    <name evidence="1" type="ORF">LL253_13155</name>
</gene>
<evidence type="ECO:0000313" key="2">
    <source>
        <dbReference type="Proteomes" id="UP001198830"/>
    </source>
</evidence>
<sequence>MLERLDAGPTAAADDLAFLSDASPAASLAQFLKISRDAQFVRVTGCKLAQQP</sequence>
<name>A0ABS8H525_9SPHN</name>
<comment type="caution">
    <text evidence="1">The sequence shown here is derived from an EMBL/GenBank/DDBJ whole genome shotgun (WGS) entry which is preliminary data.</text>
</comment>
<dbReference type="EMBL" id="JAJGNP010000011">
    <property type="protein sequence ID" value="MCC4233635.1"/>
    <property type="molecule type" value="Genomic_DNA"/>
</dbReference>
<dbReference type="Proteomes" id="UP001198830">
    <property type="component" value="Unassembled WGS sequence"/>
</dbReference>
<reference evidence="1 2" key="1">
    <citation type="submission" date="2021-10" db="EMBL/GenBank/DDBJ databases">
        <title>The diversity and Nitrogen Metabolism of Culturable Nitrate-Utilizing Bacteria Within the Oxygen Minimum Zone of the Changjiang (Yangtze River)Estuary.</title>
        <authorList>
            <person name="Zhang D."/>
            <person name="Zheng J."/>
            <person name="Liu S."/>
            <person name="He W."/>
        </authorList>
    </citation>
    <scope>NUCLEOTIDE SEQUENCE [LARGE SCALE GENOMIC DNA]</scope>
    <source>
        <strain evidence="1 2">FXH275-2</strain>
    </source>
</reference>
<organism evidence="1 2">
    <name type="scientific">Sphingobium soli</name>
    <dbReference type="NCBI Taxonomy" id="1591116"/>
    <lineage>
        <taxon>Bacteria</taxon>
        <taxon>Pseudomonadati</taxon>
        <taxon>Pseudomonadota</taxon>
        <taxon>Alphaproteobacteria</taxon>
        <taxon>Sphingomonadales</taxon>
        <taxon>Sphingomonadaceae</taxon>
        <taxon>Sphingobium</taxon>
    </lineage>
</organism>
<accession>A0ABS8H525</accession>
<protein>
    <submittedName>
        <fullName evidence="1">Uncharacterized protein</fullName>
    </submittedName>
</protein>